<dbReference type="RefSeq" id="WP_230690795.1">
    <property type="nucleotide sequence ID" value="NZ_WNHS01000697.1"/>
</dbReference>
<sequence length="80" mass="9070">MILAKASDKEFEKFPSPEAGTTQAVCCGVWDLGMQESTFNNETKLRHKIVVAWELNQLIDSPESEYHGQPYMLSKTYTLS</sequence>
<protein>
    <submittedName>
        <fullName evidence="1">Uncharacterized protein</fullName>
    </submittedName>
</protein>
<reference evidence="1 2" key="1">
    <citation type="submission" date="2019-11" db="EMBL/GenBank/DDBJ databases">
        <title>Growth characteristics of pneumococcus vary with the chemical composition of the capsule and with environmental conditions.</title>
        <authorList>
            <person name="Tothpal A."/>
            <person name="Desobry K."/>
            <person name="Joshi S."/>
            <person name="Wyllie A.L."/>
            <person name="Weinberger D.M."/>
        </authorList>
    </citation>
    <scope>NUCLEOTIDE SEQUENCE [LARGE SCALE GENOMIC DNA]</scope>
    <source>
        <strain evidence="2">pnumococcus23A</strain>
    </source>
</reference>
<evidence type="ECO:0000313" key="1">
    <source>
        <dbReference type="EMBL" id="MTW25820.1"/>
    </source>
</evidence>
<gene>
    <name evidence="1" type="ORF">GM537_13660</name>
</gene>
<dbReference type="EMBL" id="WNHS01000697">
    <property type="protein sequence ID" value="MTW25820.1"/>
    <property type="molecule type" value="Genomic_DNA"/>
</dbReference>
<feature type="non-terminal residue" evidence="1">
    <location>
        <position position="80"/>
    </location>
</feature>
<proteinExistence type="predicted"/>
<accession>A0A6G2DX44</accession>
<dbReference type="Proteomes" id="UP000490982">
    <property type="component" value="Unassembled WGS sequence"/>
</dbReference>
<evidence type="ECO:0000313" key="2">
    <source>
        <dbReference type="Proteomes" id="UP000490982"/>
    </source>
</evidence>
<dbReference type="AlphaFoldDB" id="A0A6G2DX44"/>
<comment type="caution">
    <text evidence="1">The sequence shown here is derived from an EMBL/GenBank/DDBJ whole genome shotgun (WGS) entry which is preliminary data.</text>
</comment>
<name>A0A6G2DX44_STREE</name>
<organism evidence="1 2">
    <name type="scientific">Streptococcus pneumoniae</name>
    <dbReference type="NCBI Taxonomy" id="1313"/>
    <lineage>
        <taxon>Bacteria</taxon>
        <taxon>Bacillati</taxon>
        <taxon>Bacillota</taxon>
        <taxon>Bacilli</taxon>
        <taxon>Lactobacillales</taxon>
        <taxon>Streptococcaceae</taxon>
        <taxon>Streptococcus</taxon>
    </lineage>
</organism>